<reference evidence="3" key="1">
    <citation type="submission" date="2025-08" db="UniProtKB">
        <authorList>
            <consortium name="RefSeq"/>
        </authorList>
    </citation>
    <scope>IDENTIFICATION</scope>
    <source>
        <tissue evidence="3">Whole insect</tissue>
    </source>
</reference>
<proteinExistence type="predicted"/>
<name>A0A6P7FHA2_DIAVI</name>
<keyword evidence="2" id="KW-0732">Signal</keyword>
<sequence length="459" mass="52633">MVPRIIFCVVILMGISNTEAIFTYMMLEEIQAEITQLRNLIQTVNNNVVNGVDKNVHTTYDYIKGNFGQLSRSLANIQTKTQNFDNRLAAVEKLLKQMEQRDVTNRNLINTVNENVVNRVDEDFHTTYDYIKVNFGQLSRNLESVHTKSQNFDKGLAAVEKFLKQMEQRDATNFQRVIEIQNNLPIILWKMENKIISNFSAHDSDISSTVLPNEDFNSMKKEIMNKISTVTNSIGKIENEIVKIKEDNKQIKDFHKKSSQNLESLKTDANNNQKLFIKCDKKLENCNSKINNKENEEWKINITKACNGQESDVKKILANAKLLQNKLDQLSQKYDQSIGQNYTLQKEDHSKSELINYIKKTHEDTIKKLNGLSEMTVNLGAKFVSNSDKITNKIQGLNRLDQEIQKIAGSVTDTKRKVELGVNQTLAEVSKHSKAVTACNGQESEVKKSWQTLKFYIIK</sequence>
<feature type="signal peptide" evidence="2">
    <location>
        <begin position="1"/>
        <end position="20"/>
    </location>
</feature>
<dbReference type="OrthoDB" id="8190635at2759"/>
<dbReference type="RefSeq" id="XP_028135311.1">
    <property type="nucleotide sequence ID" value="XM_028279510.1"/>
</dbReference>
<evidence type="ECO:0000256" key="1">
    <source>
        <dbReference type="SAM" id="Coils"/>
    </source>
</evidence>
<keyword evidence="1" id="KW-0175">Coiled coil</keyword>
<evidence type="ECO:0000256" key="2">
    <source>
        <dbReference type="SAM" id="SignalP"/>
    </source>
</evidence>
<evidence type="ECO:0000313" key="3">
    <source>
        <dbReference type="RefSeq" id="XP_028135311.1"/>
    </source>
</evidence>
<dbReference type="PANTHER" id="PTHR39960">
    <property type="entry name" value="LD34147P"/>
    <property type="match status" value="1"/>
</dbReference>
<dbReference type="FunCoup" id="A0A6P7FHA2">
    <property type="interactions" value="115"/>
</dbReference>
<dbReference type="AlphaFoldDB" id="A0A6P7FHA2"/>
<protein>
    <submittedName>
        <fullName evidence="3">Uncharacterized protein LOC114330186 isoform X1</fullName>
    </submittedName>
</protein>
<dbReference type="PANTHER" id="PTHR39960:SF1">
    <property type="entry name" value="LD34147P"/>
    <property type="match status" value="1"/>
</dbReference>
<organism evidence="3">
    <name type="scientific">Diabrotica virgifera virgifera</name>
    <name type="common">western corn rootworm</name>
    <dbReference type="NCBI Taxonomy" id="50390"/>
    <lineage>
        <taxon>Eukaryota</taxon>
        <taxon>Metazoa</taxon>
        <taxon>Ecdysozoa</taxon>
        <taxon>Arthropoda</taxon>
        <taxon>Hexapoda</taxon>
        <taxon>Insecta</taxon>
        <taxon>Pterygota</taxon>
        <taxon>Neoptera</taxon>
        <taxon>Endopterygota</taxon>
        <taxon>Coleoptera</taxon>
        <taxon>Polyphaga</taxon>
        <taxon>Cucujiformia</taxon>
        <taxon>Chrysomeloidea</taxon>
        <taxon>Chrysomelidae</taxon>
        <taxon>Galerucinae</taxon>
        <taxon>Diabroticina</taxon>
        <taxon>Diabroticites</taxon>
        <taxon>Diabrotica</taxon>
    </lineage>
</organism>
<accession>A0A6P7FHA2</accession>
<feature type="coiled-coil region" evidence="1">
    <location>
        <begin position="313"/>
        <end position="340"/>
    </location>
</feature>
<dbReference type="InParanoid" id="A0A6P7FHA2"/>
<gene>
    <name evidence="3" type="primary">LOC114330186</name>
</gene>
<feature type="chain" id="PRO_5027954952" evidence="2">
    <location>
        <begin position="21"/>
        <end position="459"/>
    </location>
</feature>
<dbReference type="GO" id="GO:0005886">
    <property type="term" value="C:plasma membrane"/>
    <property type="evidence" value="ECO:0007669"/>
    <property type="project" value="TreeGrafter"/>
</dbReference>